<dbReference type="STRING" id="445710.ATSB10_25360"/>
<dbReference type="KEGG" id="dtx:ATSB10_25360"/>
<organism evidence="1 2">
    <name type="scientific">Dyella thiooxydans</name>
    <dbReference type="NCBI Taxonomy" id="445710"/>
    <lineage>
        <taxon>Bacteria</taxon>
        <taxon>Pseudomonadati</taxon>
        <taxon>Pseudomonadota</taxon>
        <taxon>Gammaproteobacteria</taxon>
        <taxon>Lysobacterales</taxon>
        <taxon>Rhodanobacteraceae</taxon>
        <taxon>Dyella</taxon>
    </lineage>
</organism>
<dbReference type="PATRIC" id="fig|445710.3.peg.2531"/>
<proteinExistence type="predicted"/>
<evidence type="ECO:0000313" key="1">
    <source>
        <dbReference type="EMBL" id="AND69990.1"/>
    </source>
</evidence>
<dbReference type="Proteomes" id="UP000077255">
    <property type="component" value="Chromosome"/>
</dbReference>
<accession>A0A160N2G4</accession>
<reference evidence="1 2" key="1">
    <citation type="submission" date="2016-02" db="EMBL/GenBank/DDBJ databases">
        <title>Complete genome sequencing and analysis of ATSB10, Dyella thiooxydans isolated from rhizosphere soil of sunflower (Helianthus annuus L.).</title>
        <authorList>
            <person name="Lee Y."/>
            <person name="Hwangbo K."/>
            <person name="Chung H."/>
            <person name="Yoo J."/>
            <person name="Kim K.Y."/>
            <person name="Sa T.M."/>
            <person name="Um Y."/>
            <person name="Madhaiyan M."/>
        </authorList>
    </citation>
    <scope>NUCLEOTIDE SEQUENCE [LARGE SCALE GENOMIC DNA]</scope>
    <source>
        <strain evidence="1 2">ATSB10</strain>
    </source>
</reference>
<dbReference type="OrthoDB" id="5985451at2"/>
<protein>
    <submittedName>
        <fullName evidence="1">Uncharacterized protein</fullName>
    </submittedName>
</protein>
<dbReference type="AlphaFoldDB" id="A0A160N2G4"/>
<dbReference type="RefSeq" id="WP_083966205.1">
    <property type="nucleotide sequence ID" value="NZ_CP014841.1"/>
</dbReference>
<name>A0A160N2G4_9GAMM</name>
<gene>
    <name evidence="1" type="ORF">ATSB10_25360</name>
</gene>
<sequence>MQMRNHYYLSIDDLAHARGPVAELAYDGVGPNDFATALREALQMPVLFERWRAMQSAPDEVDPALGATDPAATVHATVDDVLRVDVDLVTSLPMSVVRHRMNLLIGANWTLRDMRAA</sequence>
<evidence type="ECO:0000313" key="2">
    <source>
        <dbReference type="Proteomes" id="UP000077255"/>
    </source>
</evidence>
<dbReference type="EMBL" id="CP014841">
    <property type="protein sequence ID" value="AND69990.1"/>
    <property type="molecule type" value="Genomic_DNA"/>
</dbReference>
<keyword evidence="2" id="KW-1185">Reference proteome</keyword>